<keyword evidence="1" id="KW-1133">Transmembrane helix</keyword>
<feature type="transmembrane region" description="Helical" evidence="1">
    <location>
        <begin position="205"/>
        <end position="224"/>
    </location>
</feature>
<evidence type="ECO:0000313" key="3">
    <source>
        <dbReference type="Proteomes" id="UP000293925"/>
    </source>
</evidence>
<keyword evidence="1" id="KW-0812">Transmembrane</keyword>
<evidence type="ECO:0000313" key="2">
    <source>
        <dbReference type="EMBL" id="TCD18958.1"/>
    </source>
</evidence>
<proteinExistence type="predicted"/>
<dbReference type="RefSeq" id="WP_131533539.1">
    <property type="nucleotide sequence ID" value="NZ_SJSO01000023.1"/>
</dbReference>
<keyword evidence="3" id="KW-1185">Reference proteome</keyword>
<feature type="transmembrane region" description="Helical" evidence="1">
    <location>
        <begin position="12"/>
        <end position="35"/>
    </location>
</feature>
<feature type="transmembrane region" description="Helical" evidence="1">
    <location>
        <begin position="137"/>
        <end position="154"/>
    </location>
</feature>
<comment type="caution">
    <text evidence="2">The sequence shown here is derived from an EMBL/GenBank/DDBJ whole genome shotgun (WGS) entry which is preliminary data.</text>
</comment>
<dbReference type="Proteomes" id="UP000293925">
    <property type="component" value="Unassembled WGS sequence"/>
</dbReference>
<reference evidence="2 3" key="1">
    <citation type="submission" date="2019-02" db="EMBL/GenBank/DDBJ databases">
        <title>Pedobacter sp. RP-3-21 sp. nov., isolated from Arctic soil.</title>
        <authorList>
            <person name="Dahal R.H."/>
        </authorList>
    </citation>
    <scope>NUCLEOTIDE SEQUENCE [LARGE SCALE GENOMIC DNA]</scope>
    <source>
        <strain evidence="2 3">RP-3-21</strain>
    </source>
</reference>
<gene>
    <name evidence="2" type="ORF">EZ456_20905</name>
</gene>
<keyword evidence="1" id="KW-0472">Membrane</keyword>
<feature type="transmembrane region" description="Helical" evidence="1">
    <location>
        <begin position="41"/>
        <end position="61"/>
    </location>
</feature>
<feature type="transmembrane region" description="Helical" evidence="1">
    <location>
        <begin position="166"/>
        <end position="184"/>
    </location>
</feature>
<accession>A0A4R0PLK0</accession>
<dbReference type="EMBL" id="SJSO01000023">
    <property type="protein sequence ID" value="TCD18958.1"/>
    <property type="molecule type" value="Genomic_DNA"/>
</dbReference>
<dbReference type="OrthoDB" id="1366695at2"/>
<name>A0A4R0PLK0_9SPHI</name>
<sequence length="413" mass="48228">MRKDLKPVLSALIIRHFLIIYAITIIYTGICAALLSKVEMWDFSMLKDTAIWMIFAALPAMYKAGRTPDIKQYFKTILVELAQITVLLEFIMGLHTYDLWKELLLAVLVLFLKGLISYSQKPEDVQVHKIFKKVDTAISLGIILLVCIYLYKHFLEYWTLAYLEQFVLPVELTLMLTPFLYLLIVYMRFEETFTTINSRIKPHKLLIFTKWMLMLHFFNNLAGIKRWEQQFFMRRPVTKQDVLNSIKDVKELQAAEANPPEVLLTNGWSPYLSRDFMRVHLLSAGQYVNHYDDSWGAISSTLHLSDDYLANDLIYEVTGTKTVVTQIELILKVFDRSKKGNAHEVFAKYLKHLFEEVFPGKTVPVELINRILKGKAYQMSYNTYLLVCDLDQYDNHLNSYNLKFAIRHPNHVA</sequence>
<evidence type="ECO:0000256" key="1">
    <source>
        <dbReference type="SAM" id="Phobius"/>
    </source>
</evidence>
<organism evidence="2 3">
    <name type="scientific">Pedobacter psychrodurus</name>
    <dbReference type="NCBI Taxonomy" id="2530456"/>
    <lineage>
        <taxon>Bacteria</taxon>
        <taxon>Pseudomonadati</taxon>
        <taxon>Bacteroidota</taxon>
        <taxon>Sphingobacteriia</taxon>
        <taxon>Sphingobacteriales</taxon>
        <taxon>Sphingobacteriaceae</taxon>
        <taxon>Pedobacter</taxon>
    </lineage>
</organism>
<protein>
    <submittedName>
        <fullName evidence="2">Uncharacterized protein</fullName>
    </submittedName>
</protein>
<dbReference type="AlphaFoldDB" id="A0A4R0PLK0"/>